<dbReference type="InterPro" id="IPR006311">
    <property type="entry name" value="TAT_signal"/>
</dbReference>
<dbReference type="PANTHER" id="PTHR38792:SF3">
    <property type="entry name" value="BNR_ASP-BOX REPEAT DOMAIN PROTEIN (AFU_ORTHOLOGUE AFUA_7G06430)-RELATED"/>
    <property type="match status" value="1"/>
</dbReference>
<reference evidence="1 2" key="1">
    <citation type="submission" date="2023-06" db="EMBL/GenBank/DDBJ databases">
        <title>Cellulomonas sp. MW4 Whole genome sequence.</title>
        <authorList>
            <person name="Park S."/>
        </authorList>
    </citation>
    <scope>NUCLEOTIDE SEQUENCE [LARGE SCALE GENOMIC DNA]</scope>
    <source>
        <strain evidence="1 2">MW4</strain>
    </source>
</reference>
<dbReference type="SUPFAM" id="SSF50939">
    <property type="entry name" value="Sialidases"/>
    <property type="match status" value="1"/>
</dbReference>
<dbReference type="RefSeq" id="WP_289454812.1">
    <property type="nucleotide sequence ID" value="NZ_JAUCGQ010000001.1"/>
</dbReference>
<evidence type="ECO:0000313" key="2">
    <source>
        <dbReference type="Proteomes" id="UP001529338"/>
    </source>
</evidence>
<dbReference type="EC" id="3.2.1.-" evidence="1"/>
<dbReference type="EMBL" id="JAUCGQ010000001">
    <property type="protein sequence ID" value="MDM7854997.1"/>
    <property type="molecule type" value="Genomic_DNA"/>
</dbReference>
<name>A0ABT7SFN8_9CELL</name>
<dbReference type="Proteomes" id="UP001529338">
    <property type="component" value="Unassembled WGS sequence"/>
</dbReference>
<proteinExistence type="predicted"/>
<dbReference type="InterPro" id="IPR036278">
    <property type="entry name" value="Sialidase_sf"/>
</dbReference>
<dbReference type="PANTHER" id="PTHR38792">
    <property type="entry name" value="BNR/ASP-BOX REPEAT DOMAIN PROTEIN (AFU_ORTHOLOGUE AFUA_7G06430)-RELATED"/>
    <property type="match status" value="1"/>
</dbReference>
<comment type="caution">
    <text evidence="1">The sequence shown here is derived from an EMBL/GenBank/DDBJ whole genome shotgun (WGS) entry which is preliminary data.</text>
</comment>
<dbReference type="Gene3D" id="2.120.10.10">
    <property type="match status" value="1"/>
</dbReference>
<accession>A0ABT7SFN8</accession>
<dbReference type="GO" id="GO:0016798">
    <property type="term" value="F:hydrolase activity, acting on glycosyl bonds"/>
    <property type="evidence" value="ECO:0007669"/>
    <property type="project" value="UniProtKB-KW"/>
</dbReference>
<dbReference type="PROSITE" id="PS51318">
    <property type="entry name" value="TAT"/>
    <property type="match status" value="1"/>
</dbReference>
<keyword evidence="1" id="KW-0378">Hydrolase</keyword>
<dbReference type="CDD" id="cd15482">
    <property type="entry name" value="Sialidase_non-viral"/>
    <property type="match status" value="1"/>
</dbReference>
<organism evidence="1 2">
    <name type="scientific">Cellulomonas alba</name>
    <dbReference type="NCBI Taxonomy" id="3053467"/>
    <lineage>
        <taxon>Bacteria</taxon>
        <taxon>Bacillati</taxon>
        <taxon>Actinomycetota</taxon>
        <taxon>Actinomycetes</taxon>
        <taxon>Micrococcales</taxon>
        <taxon>Cellulomonadaceae</taxon>
        <taxon>Cellulomonas</taxon>
    </lineage>
</organism>
<sequence length="418" mass="44680">MHDSPESASHSSAFSRRTFIRAGAVAAGLSGVGLSVFSASGPAVAVPPALGTGGRGKPRDEVPFGPVTVTDGGAAGASYARAVRLSTARPGRSRTLLATYQSFGGTAFPLFRSDDDGRTWTQQGTILGATAAPGLYVQPHLYELPRAFAGLPKGALLFACNYWPFDPTNNSISSTNIQLYASTDAGLTWTFVSMVAQGGPPDTTNGATPVWEPFLLLHKNRLICYYSDQRDPSYGQKLAHQTSTDLRTWGPVVDDATGTEYVQRPGMTTVAQLNENLWIMTYELGLPDGTYPVHYRIAKDPEDFRHSKAVALVDQTGHAPNAAPTVTWSNSGSPRGTLVVSDADAQDFFINRDLGAPDKWTRLSSPMPAGYSRFTVPLDSPGSWQRPGLAFVITGPTFNDSFDPTKPHLIQAGVIALD</sequence>
<protein>
    <submittedName>
        <fullName evidence="1">Sialidase family protein</fullName>
        <ecNumber evidence="1">3.2.1.-</ecNumber>
    </submittedName>
</protein>
<evidence type="ECO:0000313" key="1">
    <source>
        <dbReference type="EMBL" id="MDM7854997.1"/>
    </source>
</evidence>
<keyword evidence="2" id="KW-1185">Reference proteome</keyword>
<gene>
    <name evidence="1" type="ORF">QRT04_08640</name>
</gene>
<keyword evidence="1" id="KW-0326">Glycosidase</keyword>